<proteinExistence type="predicted"/>
<name>A0AAV7XSW7_9NEOP</name>
<dbReference type="Proteomes" id="UP001075354">
    <property type="component" value="Chromosome 4"/>
</dbReference>
<dbReference type="AlphaFoldDB" id="A0AAV7XSW7"/>
<accession>A0AAV7XSW7</accession>
<reference evidence="1" key="1">
    <citation type="submission" date="2022-12" db="EMBL/GenBank/DDBJ databases">
        <title>Chromosome-level genome assembly of the bean flower thrips Megalurothrips usitatus.</title>
        <authorList>
            <person name="Ma L."/>
            <person name="Liu Q."/>
            <person name="Li H."/>
            <person name="Cai W."/>
        </authorList>
    </citation>
    <scope>NUCLEOTIDE SEQUENCE</scope>
    <source>
        <strain evidence="1">Cailab_2022a</strain>
    </source>
</reference>
<protein>
    <submittedName>
        <fullName evidence="1">Uncharacterized protein</fullName>
    </submittedName>
</protein>
<dbReference type="EMBL" id="JAPTSV010000004">
    <property type="protein sequence ID" value="KAJ1528993.1"/>
    <property type="molecule type" value="Genomic_DNA"/>
</dbReference>
<gene>
    <name evidence="1" type="ORF">ONE63_007360</name>
</gene>
<keyword evidence="2" id="KW-1185">Reference proteome</keyword>
<evidence type="ECO:0000313" key="1">
    <source>
        <dbReference type="EMBL" id="KAJ1528993.1"/>
    </source>
</evidence>
<sequence length="101" mass="11109">MSKNGGILSAELQWWLRDVTPTHSGRAARYVYLTLRASRISLCASLLAEVLALSDVLSAASLESALVPLTITFGVYSSIYVEPFLTYPYLTEPNFPNPQIT</sequence>
<evidence type="ECO:0000313" key="2">
    <source>
        <dbReference type="Proteomes" id="UP001075354"/>
    </source>
</evidence>
<organism evidence="1 2">
    <name type="scientific">Megalurothrips usitatus</name>
    <name type="common">bean blossom thrips</name>
    <dbReference type="NCBI Taxonomy" id="439358"/>
    <lineage>
        <taxon>Eukaryota</taxon>
        <taxon>Metazoa</taxon>
        <taxon>Ecdysozoa</taxon>
        <taxon>Arthropoda</taxon>
        <taxon>Hexapoda</taxon>
        <taxon>Insecta</taxon>
        <taxon>Pterygota</taxon>
        <taxon>Neoptera</taxon>
        <taxon>Paraneoptera</taxon>
        <taxon>Thysanoptera</taxon>
        <taxon>Terebrantia</taxon>
        <taxon>Thripoidea</taxon>
        <taxon>Thripidae</taxon>
        <taxon>Megalurothrips</taxon>
    </lineage>
</organism>
<comment type="caution">
    <text evidence="1">The sequence shown here is derived from an EMBL/GenBank/DDBJ whole genome shotgun (WGS) entry which is preliminary data.</text>
</comment>